<name>A0AA88A596_FICCA</name>
<feature type="region of interest" description="Disordered" evidence="1">
    <location>
        <begin position="15"/>
        <end position="36"/>
    </location>
</feature>
<accession>A0AA88A596</accession>
<evidence type="ECO:0000313" key="2">
    <source>
        <dbReference type="EMBL" id="GMN48378.1"/>
    </source>
</evidence>
<proteinExistence type="predicted"/>
<reference evidence="2" key="1">
    <citation type="submission" date="2023-07" db="EMBL/GenBank/DDBJ databases">
        <title>draft genome sequence of fig (Ficus carica).</title>
        <authorList>
            <person name="Takahashi T."/>
            <person name="Nishimura K."/>
        </authorList>
    </citation>
    <scope>NUCLEOTIDE SEQUENCE</scope>
</reference>
<evidence type="ECO:0000313" key="3">
    <source>
        <dbReference type="Proteomes" id="UP001187192"/>
    </source>
</evidence>
<keyword evidence="3" id="KW-1185">Reference proteome</keyword>
<dbReference type="Proteomes" id="UP001187192">
    <property type="component" value="Unassembled WGS sequence"/>
</dbReference>
<sequence>MEGASRRRSRLLEIVGEGASRRRSRGRGRPSRFSSEVVGNGGFLPEVARRVAGDFVGVGDSQVGDRVGVGWPNPYREWVKGDRGVMGSLGEGDFHRG</sequence>
<comment type="caution">
    <text evidence="2">The sequence shown here is derived from an EMBL/GenBank/DDBJ whole genome shotgun (WGS) entry which is preliminary data.</text>
</comment>
<dbReference type="EMBL" id="BTGU01000028">
    <property type="protein sequence ID" value="GMN48378.1"/>
    <property type="molecule type" value="Genomic_DNA"/>
</dbReference>
<dbReference type="AlphaFoldDB" id="A0AA88A596"/>
<gene>
    <name evidence="2" type="ORF">TIFTF001_017563</name>
</gene>
<evidence type="ECO:0000256" key="1">
    <source>
        <dbReference type="SAM" id="MobiDB-lite"/>
    </source>
</evidence>
<organism evidence="2 3">
    <name type="scientific">Ficus carica</name>
    <name type="common">Common fig</name>
    <dbReference type="NCBI Taxonomy" id="3494"/>
    <lineage>
        <taxon>Eukaryota</taxon>
        <taxon>Viridiplantae</taxon>
        <taxon>Streptophyta</taxon>
        <taxon>Embryophyta</taxon>
        <taxon>Tracheophyta</taxon>
        <taxon>Spermatophyta</taxon>
        <taxon>Magnoliopsida</taxon>
        <taxon>eudicotyledons</taxon>
        <taxon>Gunneridae</taxon>
        <taxon>Pentapetalae</taxon>
        <taxon>rosids</taxon>
        <taxon>fabids</taxon>
        <taxon>Rosales</taxon>
        <taxon>Moraceae</taxon>
        <taxon>Ficeae</taxon>
        <taxon>Ficus</taxon>
    </lineage>
</organism>
<feature type="compositionally biased region" description="Basic residues" evidence="1">
    <location>
        <begin position="21"/>
        <end position="30"/>
    </location>
</feature>
<protein>
    <submittedName>
        <fullName evidence="2">Uncharacterized protein</fullName>
    </submittedName>
</protein>